<dbReference type="NCBIfam" id="NF003253">
    <property type="entry name" value="PRK04210.1"/>
    <property type="match status" value="1"/>
</dbReference>
<comment type="caution">
    <text evidence="13">The sequence shown here is derived from an EMBL/GenBank/DDBJ whole genome shotgun (WGS) entry which is preliminary data.</text>
</comment>
<evidence type="ECO:0000256" key="8">
    <source>
        <dbReference type="ARBA" id="ARBA00023134"/>
    </source>
</evidence>
<dbReference type="InterPro" id="IPR035078">
    <property type="entry name" value="PEP_carboxykinase_GTP_N"/>
</dbReference>
<dbReference type="GO" id="GO:0033993">
    <property type="term" value="P:response to lipid"/>
    <property type="evidence" value="ECO:0007669"/>
    <property type="project" value="TreeGrafter"/>
</dbReference>
<dbReference type="Pfam" id="PF00821">
    <property type="entry name" value="PEPCK_GTP"/>
    <property type="match status" value="1"/>
</dbReference>
<dbReference type="HAMAP" id="MF_00452">
    <property type="entry name" value="PEPCK_GTP"/>
    <property type="match status" value="1"/>
</dbReference>
<dbReference type="InterPro" id="IPR008210">
    <property type="entry name" value="PEP_carboxykinase_N"/>
</dbReference>
<evidence type="ECO:0000313" key="13">
    <source>
        <dbReference type="EMBL" id="KAK3086496.1"/>
    </source>
</evidence>
<name>A0AA88XJI4_PINIB</name>
<dbReference type="GO" id="GO:0030145">
    <property type="term" value="F:manganese ion binding"/>
    <property type="evidence" value="ECO:0007669"/>
    <property type="project" value="TreeGrafter"/>
</dbReference>
<keyword evidence="6" id="KW-0547">Nucleotide-binding</keyword>
<dbReference type="PIRSF" id="PIRSF001348">
    <property type="entry name" value="PEP_carboxykinase_GTP"/>
    <property type="match status" value="1"/>
</dbReference>
<dbReference type="PANTHER" id="PTHR11561:SF0">
    <property type="entry name" value="PHOSPHOENOLPYRUVATE CARBOXYKINASE [GTP]-RELATED"/>
    <property type="match status" value="1"/>
</dbReference>
<feature type="domain" description="Phosphoenolpyruvate carboxykinase GTP-utilising N-terminal" evidence="12">
    <location>
        <begin position="68"/>
        <end position="294"/>
    </location>
</feature>
<dbReference type="EC" id="4.1.1.32" evidence="4"/>
<evidence type="ECO:0000259" key="11">
    <source>
        <dbReference type="Pfam" id="PF00821"/>
    </source>
</evidence>
<comment type="similarity">
    <text evidence="2">Belongs to the phosphoenolpyruvate carboxykinase [GTP] family.</text>
</comment>
<dbReference type="Gene3D" id="3.40.449.10">
    <property type="entry name" value="Phosphoenolpyruvate Carboxykinase, domain 1"/>
    <property type="match status" value="1"/>
</dbReference>
<protein>
    <recommendedName>
        <fullName evidence="4">phosphoenolpyruvate carboxykinase (GTP)</fullName>
        <ecNumber evidence="4">4.1.1.32</ecNumber>
    </recommendedName>
</protein>
<dbReference type="GO" id="GO:0071333">
    <property type="term" value="P:cellular response to glucose stimulus"/>
    <property type="evidence" value="ECO:0007669"/>
    <property type="project" value="TreeGrafter"/>
</dbReference>
<reference evidence="13" key="1">
    <citation type="submission" date="2019-08" db="EMBL/GenBank/DDBJ databases">
        <title>The improved chromosome-level genome for the pearl oyster Pinctada fucata martensii using PacBio sequencing and Hi-C.</title>
        <authorList>
            <person name="Zheng Z."/>
        </authorList>
    </citation>
    <scope>NUCLEOTIDE SEQUENCE</scope>
    <source>
        <strain evidence="13">ZZ-2019</strain>
        <tissue evidence="13">Adductor muscle</tissue>
    </source>
</reference>
<evidence type="ECO:0000256" key="1">
    <source>
        <dbReference type="ARBA" id="ARBA00001936"/>
    </source>
</evidence>
<comment type="cofactor">
    <cofactor evidence="1">
        <name>Mn(2+)</name>
        <dbReference type="ChEBI" id="CHEBI:29035"/>
    </cofactor>
</comment>
<keyword evidence="9" id="KW-0464">Manganese</keyword>
<keyword evidence="5" id="KW-0479">Metal-binding</keyword>
<keyword evidence="7" id="KW-0210">Decarboxylase</keyword>
<dbReference type="InterPro" id="IPR008209">
    <property type="entry name" value="PEP_carboxykinase_GTP"/>
</dbReference>
<dbReference type="GO" id="GO:0019543">
    <property type="term" value="P:propionate catabolic process"/>
    <property type="evidence" value="ECO:0007669"/>
    <property type="project" value="TreeGrafter"/>
</dbReference>
<evidence type="ECO:0000256" key="7">
    <source>
        <dbReference type="ARBA" id="ARBA00022793"/>
    </source>
</evidence>
<dbReference type="GO" id="GO:0042594">
    <property type="term" value="P:response to starvation"/>
    <property type="evidence" value="ECO:0007669"/>
    <property type="project" value="TreeGrafter"/>
</dbReference>
<evidence type="ECO:0000259" key="12">
    <source>
        <dbReference type="Pfam" id="PF17297"/>
    </source>
</evidence>
<accession>A0AA88XJI4</accession>
<dbReference type="GO" id="GO:0046327">
    <property type="term" value="P:glycerol biosynthetic process from pyruvate"/>
    <property type="evidence" value="ECO:0007669"/>
    <property type="project" value="TreeGrafter"/>
</dbReference>
<dbReference type="Gene3D" id="2.170.8.10">
    <property type="entry name" value="Phosphoenolpyruvate Carboxykinase, domain 2"/>
    <property type="match status" value="1"/>
</dbReference>
<dbReference type="InterPro" id="IPR013035">
    <property type="entry name" value="PEP_carboxykinase_C"/>
</dbReference>
<sequence length="664" mass="74504">MGSLEIIRRNSASMPAQEMREETCCPKFATRILKEAVKAGTSQSHGYATQKNLLYGYWNKLPKKVQSYVEENIKICKPSTLHICDGSDRENELLMYILQRDGMIKPLPKLENCWLAKTDPADVARVESKTFISTEEERDTIPIPKSGVKGTLGKWMSPEDLDTELNMRFPGCMEGRTMYVIPFSMGPVGSPLSKIGIQLTDSAYVVASMRVMTRMGSKVLSTLGNNEFIKCLHSVGRPLPLQEKLNNNWPCNPKQTIIAHLPAKNEICSYGSGYGGNSLLGKKCFALRLGSILGHREGWLAEHMLILGLENDKGEKKYMAAAFPSACGKTNLAMMTPTLPGYKVTCVGDDIAWMRFDKDGRLRAINPEAGFFGVAPGTSMKTNPNAMKTITRNTVFTNVAETSEGSVFWEGLEEEVPRTAQITSWLGVPEWTPDSGKPAAHPNSRFCTPAKQCPIMDPDWESPEGVPIDAIIFGGRRPEGVPLVYEAYNWNHGVFIGASMRSEATAAAEHKGKVVMHDPFAMRPFFGYNFGHYLKHWLSFQEQSNLKLPKIYHVNWFRKDDQGKFIWPGFGENSRVLDWIFRRVNGEDCAVQSAVGNIPTPNSLNMEGINQNVDMEALFALPKDFWQREVKEVSKYFDEQVNEDLPPEIMQELRKLETRVNTML</sequence>
<dbReference type="CDD" id="cd00819">
    <property type="entry name" value="PEPCK_GTP"/>
    <property type="match status" value="1"/>
</dbReference>
<dbReference type="InterPro" id="IPR018091">
    <property type="entry name" value="PEP_carboxykin_GTP_CS"/>
</dbReference>
<evidence type="ECO:0000256" key="4">
    <source>
        <dbReference type="ARBA" id="ARBA00012306"/>
    </source>
</evidence>
<dbReference type="FunFam" id="3.40.449.10:FF:000003">
    <property type="entry name" value="Phosphoenolpyruvate carboxykinase, cytosolic [GTP]"/>
    <property type="match status" value="1"/>
</dbReference>
<dbReference type="SUPFAM" id="SSF68923">
    <property type="entry name" value="PEP carboxykinase N-terminal domain"/>
    <property type="match status" value="1"/>
</dbReference>
<dbReference type="AlphaFoldDB" id="A0AA88XJI4"/>
<dbReference type="GO" id="GO:0005525">
    <property type="term" value="F:GTP binding"/>
    <property type="evidence" value="ECO:0007669"/>
    <property type="project" value="UniProtKB-KW"/>
</dbReference>
<gene>
    <name evidence="13" type="ORF">FSP39_019249</name>
</gene>
<evidence type="ECO:0000256" key="9">
    <source>
        <dbReference type="ARBA" id="ARBA00023211"/>
    </source>
</evidence>
<dbReference type="PROSITE" id="PS00505">
    <property type="entry name" value="PEPCK_GTP"/>
    <property type="match status" value="1"/>
</dbReference>
<keyword evidence="8" id="KW-0342">GTP-binding</keyword>
<keyword evidence="14" id="KW-1185">Reference proteome</keyword>
<evidence type="ECO:0000256" key="2">
    <source>
        <dbReference type="ARBA" id="ARBA00005796"/>
    </source>
</evidence>
<dbReference type="FunFam" id="3.90.228.20:FF:000005">
    <property type="entry name" value="Phosphoenolpyruvate carboxykinase [GTP], mitochondrial"/>
    <property type="match status" value="1"/>
</dbReference>
<dbReference type="InterPro" id="IPR035077">
    <property type="entry name" value="PEP_carboxykinase_GTP_C"/>
</dbReference>
<feature type="domain" description="Phosphoenolpyruvate carboxykinase C-terminal P-loop" evidence="11">
    <location>
        <begin position="299"/>
        <end position="659"/>
    </location>
</feature>
<dbReference type="Proteomes" id="UP001186944">
    <property type="component" value="Unassembled WGS sequence"/>
</dbReference>
<keyword evidence="10" id="KW-0456">Lyase</keyword>
<dbReference type="GO" id="GO:0006094">
    <property type="term" value="P:gluconeogenesis"/>
    <property type="evidence" value="ECO:0007669"/>
    <property type="project" value="InterPro"/>
</dbReference>
<organism evidence="13 14">
    <name type="scientific">Pinctada imbricata</name>
    <name type="common">Atlantic pearl-oyster</name>
    <name type="synonym">Pinctada martensii</name>
    <dbReference type="NCBI Taxonomy" id="66713"/>
    <lineage>
        <taxon>Eukaryota</taxon>
        <taxon>Metazoa</taxon>
        <taxon>Spiralia</taxon>
        <taxon>Lophotrochozoa</taxon>
        <taxon>Mollusca</taxon>
        <taxon>Bivalvia</taxon>
        <taxon>Autobranchia</taxon>
        <taxon>Pteriomorphia</taxon>
        <taxon>Pterioida</taxon>
        <taxon>Pterioidea</taxon>
        <taxon>Pteriidae</taxon>
        <taxon>Pinctada</taxon>
    </lineage>
</organism>
<dbReference type="GO" id="GO:0006107">
    <property type="term" value="P:oxaloacetate metabolic process"/>
    <property type="evidence" value="ECO:0007669"/>
    <property type="project" value="TreeGrafter"/>
</dbReference>
<dbReference type="EMBL" id="VSWD01000012">
    <property type="protein sequence ID" value="KAK3086496.1"/>
    <property type="molecule type" value="Genomic_DNA"/>
</dbReference>
<comment type="subunit">
    <text evidence="3">Monomer.</text>
</comment>
<evidence type="ECO:0000256" key="3">
    <source>
        <dbReference type="ARBA" id="ARBA00011245"/>
    </source>
</evidence>
<dbReference type="GO" id="GO:0004613">
    <property type="term" value="F:phosphoenolpyruvate carboxykinase (GTP) activity"/>
    <property type="evidence" value="ECO:0007669"/>
    <property type="project" value="UniProtKB-EC"/>
</dbReference>
<evidence type="ECO:0000313" key="14">
    <source>
        <dbReference type="Proteomes" id="UP001186944"/>
    </source>
</evidence>
<dbReference type="Gene3D" id="3.90.228.20">
    <property type="match status" value="1"/>
</dbReference>
<dbReference type="Pfam" id="PF17297">
    <property type="entry name" value="PEPCK_N"/>
    <property type="match status" value="1"/>
</dbReference>
<evidence type="ECO:0000256" key="6">
    <source>
        <dbReference type="ARBA" id="ARBA00022741"/>
    </source>
</evidence>
<dbReference type="SUPFAM" id="SSF53795">
    <property type="entry name" value="PEP carboxykinase-like"/>
    <property type="match status" value="1"/>
</dbReference>
<evidence type="ECO:0000256" key="5">
    <source>
        <dbReference type="ARBA" id="ARBA00022723"/>
    </source>
</evidence>
<dbReference type="GO" id="GO:0005829">
    <property type="term" value="C:cytosol"/>
    <property type="evidence" value="ECO:0007669"/>
    <property type="project" value="TreeGrafter"/>
</dbReference>
<evidence type="ECO:0000256" key="10">
    <source>
        <dbReference type="ARBA" id="ARBA00023239"/>
    </source>
</evidence>
<dbReference type="PANTHER" id="PTHR11561">
    <property type="entry name" value="PHOSPHOENOLPYRUVATE CARBOXYKINASE"/>
    <property type="match status" value="1"/>
</dbReference>
<proteinExistence type="inferred from homology"/>